<evidence type="ECO:0000313" key="10">
    <source>
        <dbReference type="EMBL" id="TQF01801.1"/>
    </source>
</evidence>
<dbReference type="PIRSF" id="PIRSF037228">
    <property type="entry name" value="Lant_mod_RumM"/>
    <property type="match status" value="1"/>
</dbReference>
<dbReference type="GO" id="GO:0031012">
    <property type="term" value="C:extracellular matrix"/>
    <property type="evidence" value="ECO:0007669"/>
    <property type="project" value="InterPro"/>
</dbReference>
<evidence type="ECO:0000256" key="7">
    <source>
        <dbReference type="ARBA" id="ARBA00023049"/>
    </source>
</evidence>
<evidence type="ECO:0000256" key="5">
    <source>
        <dbReference type="ARBA" id="ARBA00022801"/>
    </source>
</evidence>
<dbReference type="InterPro" id="IPR007822">
    <property type="entry name" value="LANC-like"/>
</dbReference>
<protein>
    <submittedName>
        <fullName evidence="10">Type 2 lantipeptide synthetase LanM</fullName>
    </submittedName>
</protein>
<dbReference type="GO" id="GO:0008270">
    <property type="term" value="F:zinc ion binding"/>
    <property type="evidence" value="ECO:0007669"/>
    <property type="project" value="InterPro"/>
</dbReference>
<reference evidence="10 11" key="1">
    <citation type="submission" date="2019-06" db="EMBL/GenBank/DDBJ databases">
        <title>Description of Kitasatospora acidophila sp. nov. isolated from pine grove soil, and reclassification of Streptomyces novaecaesareae to Kitasatospora novaeceasareae comb. nov.</title>
        <authorList>
            <person name="Kim M.J."/>
        </authorList>
    </citation>
    <scope>NUCLEOTIDE SEQUENCE [LARGE SCALE GENOMIC DNA]</scope>
    <source>
        <strain evidence="10 11">MMS16-CNU292</strain>
    </source>
</reference>
<dbReference type="RefSeq" id="WP_141632524.1">
    <property type="nucleotide sequence ID" value="NZ_VIGB01000003.1"/>
</dbReference>
<evidence type="ECO:0000256" key="8">
    <source>
        <dbReference type="ARBA" id="ARBA00023145"/>
    </source>
</evidence>
<dbReference type="EMBL" id="VIGB01000003">
    <property type="protein sequence ID" value="TQF01801.1"/>
    <property type="molecule type" value="Genomic_DNA"/>
</dbReference>
<keyword evidence="8" id="KW-0865">Zymogen</keyword>
<keyword evidence="4" id="KW-0732">Signal</keyword>
<sequence>MTDPQTWWAGGVALAERLPAPPQPAADPGDLTGLWRRDYPSAALFRARLADLGLDENGLCALLAEEPAALAARIGEPPWVGTVERAIAAAPLDPALPPGDGSWSEGFAAVLAPFTETAAERLLRAAEQAGLGALADLAALRRCFTDQLGAALVQLARRTLVLELNVLRVAGRLQGGTPERRFADFVRQTSARPSLRALLTEYPVLARLLAQCCDQAVAAWSELLERLCADRTALVGALLAGADPGRLVEVTTGAGDRHRGGRSVAVLRFEHGARAVLKPRPLAVHRHFNDTVRWLNSRLPGLDLRTLAVLERPGYGWVEHAAAAPCTDQAQVGRFYRRLGTLLALVHALGGTDVHFENLLACADQPVLVDLETLFHPAPAQPAADDPALAAFQSSVYRTALLPCLVAGEHGTLDLSALGGDRDTPLPNDVTGWDAPATDEMRLVRTTGVFQGAANRPRLAGIDADPGGHTEALLDGFRDGYDAILAHRDELTGPDGLLAGFAADETRAVLRPTHWYATLLDESTHPDVLRDALERDRLLDTLWRDPSVEPAPHPLTGAESAALWAGDVPLVGCRPGSTELTAGTRTATGLVKESGLARAERRLATMNRTDRSDQEWVIRAALATRRTGHHATAAPPPSPLAATVPDPERLLAAACGIADRILADAHDDGRRVNWLGLEPLDDRLWAILPQGAGLPHGYCGTALFLAQLAALTGTERFTSAARRTLTPVPSLLTALADRPGDLTAIGAGFAGLGGIAYALSRLAALLDDGEIAAWADTAVDLAAMAVDLTTGPAEEAGLTTGPAEEAGLLDGDAGCLAAMLAVQRSTGSARAARAALACADRLAARAPEDLPSGGFRSGAAGIGWALLRYAAAGGTARHAAAGLAALHTAADREATAAVGTGWCDGPSGTALALADSGTATADPALAALLDRAVAAAASRTVGDHSLCHGATGAIELLLTAGAAGLADPGAVVPRAGALLAGLDRFGPRCGTPDAVSSPGLLAGLAGIGYGLLRLGFGSRVPSVLLLHPANPHN</sequence>
<evidence type="ECO:0000256" key="1">
    <source>
        <dbReference type="ARBA" id="ARBA00001947"/>
    </source>
</evidence>
<dbReference type="AlphaFoldDB" id="A0A540VYJ5"/>
<keyword evidence="3" id="KW-0479">Metal-binding</keyword>
<dbReference type="Pfam" id="PF05147">
    <property type="entry name" value="LANC_like"/>
    <property type="match status" value="1"/>
</dbReference>
<dbReference type="InterPro" id="IPR025410">
    <property type="entry name" value="Lant_dehyd"/>
</dbReference>
<dbReference type="SUPFAM" id="SSF158745">
    <property type="entry name" value="LanC-like"/>
    <property type="match status" value="1"/>
</dbReference>
<keyword evidence="6" id="KW-0862">Zinc</keyword>
<dbReference type="CDD" id="cd04792">
    <property type="entry name" value="LanM-like"/>
    <property type="match status" value="1"/>
</dbReference>
<accession>A0A540VYJ5</accession>
<evidence type="ECO:0000256" key="2">
    <source>
        <dbReference type="ARBA" id="ARBA00022670"/>
    </source>
</evidence>
<dbReference type="NCBIfam" id="TIGR03897">
    <property type="entry name" value="lanti_2_LanM"/>
    <property type="match status" value="1"/>
</dbReference>
<dbReference type="InterPro" id="IPR021158">
    <property type="entry name" value="Pept_M10A_Zn_BS"/>
</dbReference>
<evidence type="ECO:0000256" key="6">
    <source>
        <dbReference type="ARBA" id="ARBA00022833"/>
    </source>
</evidence>
<evidence type="ECO:0000256" key="4">
    <source>
        <dbReference type="ARBA" id="ARBA00022729"/>
    </source>
</evidence>
<keyword evidence="5" id="KW-0378">Hydrolase</keyword>
<comment type="caution">
    <text evidence="10">The sequence shown here is derived from an EMBL/GenBank/DDBJ whole genome shotgun (WGS) entry which is preliminary data.</text>
</comment>
<dbReference type="SMART" id="SM01260">
    <property type="entry name" value="LANC_like"/>
    <property type="match status" value="1"/>
</dbReference>
<keyword evidence="7" id="KW-0482">Metalloprotease</keyword>
<name>A0A540VYJ5_9ACTN</name>
<dbReference type="Gene3D" id="1.50.10.20">
    <property type="match status" value="1"/>
</dbReference>
<keyword evidence="2" id="KW-0645">Protease</keyword>
<dbReference type="GO" id="GO:0006508">
    <property type="term" value="P:proteolysis"/>
    <property type="evidence" value="ECO:0007669"/>
    <property type="project" value="UniProtKB-KW"/>
</dbReference>
<evidence type="ECO:0000256" key="3">
    <source>
        <dbReference type="ARBA" id="ARBA00022723"/>
    </source>
</evidence>
<dbReference type="GO" id="GO:0004222">
    <property type="term" value="F:metalloendopeptidase activity"/>
    <property type="evidence" value="ECO:0007669"/>
    <property type="project" value="InterPro"/>
</dbReference>
<dbReference type="InterPro" id="IPR017146">
    <property type="entry name" value="Lanti_2_LanM"/>
</dbReference>
<proteinExistence type="predicted"/>
<dbReference type="Proteomes" id="UP000319103">
    <property type="component" value="Unassembled WGS sequence"/>
</dbReference>
<gene>
    <name evidence="10" type="primary">lanM</name>
    <name evidence="10" type="ORF">E6W39_05450</name>
</gene>
<dbReference type="GO" id="GO:0031179">
    <property type="term" value="P:peptide modification"/>
    <property type="evidence" value="ECO:0007669"/>
    <property type="project" value="InterPro"/>
</dbReference>
<dbReference type="PROSITE" id="PS00546">
    <property type="entry name" value="CYSTEINE_SWITCH"/>
    <property type="match status" value="1"/>
</dbReference>
<dbReference type="OrthoDB" id="9148343at2"/>
<dbReference type="Pfam" id="PF13575">
    <property type="entry name" value="DUF4135"/>
    <property type="match status" value="1"/>
</dbReference>
<keyword evidence="11" id="KW-1185">Reference proteome</keyword>
<dbReference type="PRINTS" id="PR01950">
    <property type="entry name" value="LANCSUPER"/>
</dbReference>
<organism evidence="10 11">
    <name type="scientific">Kitasatospora acidiphila</name>
    <dbReference type="NCBI Taxonomy" id="2567942"/>
    <lineage>
        <taxon>Bacteria</taxon>
        <taxon>Bacillati</taxon>
        <taxon>Actinomycetota</taxon>
        <taxon>Actinomycetes</taxon>
        <taxon>Kitasatosporales</taxon>
        <taxon>Streptomycetaceae</taxon>
        <taxon>Kitasatospora</taxon>
    </lineage>
</organism>
<evidence type="ECO:0000313" key="11">
    <source>
        <dbReference type="Proteomes" id="UP000319103"/>
    </source>
</evidence>
<comment type="cofactor">
    <cofactor evidence="1">
        <name>Zn(2+)</name>
        <dbReference type="ChEBI" id="CHEBI:29105"/>
    </cofactor>
</comment>
<evidence type="ECO:0000259" key="9">
    <source>
        <dbReference type="Pfam" id="PF13575"/>
    </source>
</evidence>
<feature type="domain" description="Lantibiotic biosynthesis protein dehydration" evidence="9">
    <location>
        <begin position="202"/>
        <end position="570"/>
    </location>
</feature>